<comment type="caution">
    <text evidence="2">The sequence shown here is derived from an EMBL/GenBank/DDBJ whole genome shotgun (WGS) entry which is preliminary data.</text>
</comment>
<accession>A0A4Y2GLT2</accession>
<proteinExistence type="predicted"/>
<feature type="region of interest" description="Disordered" evidence="1">
    <location>
        <begin position="63"/>
        <end position="88"/>
    </location>
</feature>
<reference evidence="2 3" key="1">
    <citation type="journal article" date="2019" name="Sci. Rep.">
        <title>Orb-weaving spider Araneus ventricosus genome elucidates the spidroin gene catalogue.</title>
        <authorList>
            <person name="Kono N."/>
            <person name="Nakamura H."/>
            <person name="Ohtoshi R."/>
            <person name="Moran D.A.P."/>
            <person name="Shinohara A."/>
            <person name="Yoshida Y."/>
            <person name="Fujiwara M."/>
            <person name="Mori M."/>
            <person name="Tomita M."/>
            <person name="Arakawa K."/>
        </authorList>
    </citation>
    <scope>NUCLEOTIDE SEQUENCE [LARGE SCALE GENOMIC DNA]</scope>
</reference>
<sequence>MGGRSGLAVRSRLRAGGFKVRNPIPLKIRRVLGLLHAKSYVRGQTSFVGVVRKFGEGVSAQVLSSSSDRGSKLRDPSRKSLVLHQTGR</sequence>
<evidence type="ECO:0000256" key="1">
    <source>
        <dbReference type="SAM" id="MobiDB-lite"/>
    </source>
</evidence>
<keyword evidence="3" id="KW-1185">Reference proteome</keyword>
<dbReference type="EMBL" id="BGPR01001428">
    <property type="protein sequence ID" value="GBM53665.1"/>
    <property type="molecule type" value="Genomic_DNA"/>
</dbReference>
<organism evidence="2 3">
    <name type="scientific">Araneus ventricosus</name>
    <name type="common">Orbweaver spider</name>
    <name type="synonym">Epeira ventricosa</name>
    <dbReference type="NCBI Taxonomy" id="182803"/>
    <lineage>
        <taxon>Eukaryota</taxon>
        <taxon>Metazoa</taxon>
        <taxon>Ecdysozoa</taxon>
        <taxon>Arthropoda</taxon>
        <taxon>Chelicerata</taxon>
        <taxon>Arachnida</taxon>
        <taxon>Araneae</taxon>
        <taxon>Araneomorphae</taxon>
        <taxon>Entelegynae</taxon>
        <taxon>Araneoidea</taxon>
        <taxon>Araneidae</taxon>
        <taxon>Araneus</taxon>
    </lineage>
</organism>
<protein>
    <submittedName>
        <fullName evidence="2">Uncharacterized protein</fullName>
    </submittedName>
</protein>
<evidence type="ECO:0000313" key="2">
    <source>
        <dbReference type="EMBL" id="GBM53665.1"/>
    </source>
</evidence>
<name>A0A4Y2GLT2_ARAVE</name>
<feature type="compositionally biased region" description="Basic and acidic residues" evidence="1">
    <location>
        <begin position="69"/>
        <end position="78"/>
    </location>
</feature>
<evidence type="ECO:0000313" key="3">
    <source>
        <dbReference type="Proteomes" id="UP000499080"/>
    </source>
</evidence>
<gene>
    <name evidence="2" type="ORF">AVEN_51506_1</name>
</gene>
<dbReference type="AlphaFoldDB" id="A0A4Y2GLT2"/>
<dbReference type="Proteomes" id="UP000499080">
    <property type="component" value="Unassembled WGS sequence"/>
</dbReference>